<protein>
    <submittedName>
        <fullName evidence="1">Uncharacterized protein</fullName>
    </submittedName>
</protein>
<dbReference type="RefSeq" id="WP_338204844.1">
    <property type="nucleotide sequence ID" value="NZ_JAEKNR010000225.1"/>
</dbReference>
<name>A0A934N512_9BACT</name>
<dbReference type="AlphaFoldDB" id="A0A934N512"/>
<reference evidence="1" key="1">
    <citation type="submission" date="2020-10" db="EMBL/GenBank/DDBJ databases">
        <title>Ca. Dormibacterota MAGs.</title>
        <authorList>
            <person name="Montgomery K."/>
        </authorList>
    </citation>
    <scope>NUCLEOTIDE SEQUENCE [LARGE SCALE GENOMIC DNA]</scope>
    <source>
        <strain evidence="1">SC8812_S17_10</strain>
    </source>
</reference>
<sequence>MTEELKYVSRVRIVRERGPIRQAYLPAEPNPVLFGTHDEVREHYGTAPGQYPDHATTLDYVVGAAAG</sequence>
<keyword evidence="2" id="KW-1185">Reference proteome</keyword>
<accession>A0A934N512</accession>
<gene>
    <name evidence="1" type="ORF">JF922_22680</name>
</gene>
<proteinExistence type="predicted"/>
<evidence type="ECO:0000313" key="1">
    <source>
        <dbReference type="EMBL" id="MBJ7600860.1"/>
    </source>
</evidence>
<organism evidence="1 2">
    <name type="scientific">Candidatus Nephthysia bennettiae</name>
    <dbReference type="NCBI Taxonomy" id="3127016"/>
    <lineage>
        <taxon>Bacteria</taxon>
        <taxon>Bacillati</taxon>
        <taxon>Candidatus Dormiibacterota</taxon>
        <taxon>Candidatus Dormibacteria</taxon>
        <taxon>Candidatus Dormibacterales</taxon>
        <taxon>Candidatus Dormibacteraceae</taxon>
        <taxon>Candidatus Nephthysia</taxon>
    </lineage>
</organism>
<dbReference type="EMBL" id="JAEKNR010000225">
    <property type="protein sequence ID" value="MBJ7600860.1"/>
    <property type="molecule type" value="Genomic_DNA"/>
</dbReference>
<dbReference type="Proteomes" id="UP000612893">
    <property type="component" value="Unassembled WGS sequence"/>
</dbReference>
<evidence type="ECO:0000313" key="2">
    <source>
        <dbReference type="Proteomes" id="UP000612893"/>
    </source>
</evidence>
<comment type="caution">
    <text evidence="1">The sequence shown here is derived from an EMBL/GenBank/DDBJ whole genome shotgun (WGS) entry which is preliminary data.</text>
</comment>